<evidence type="ECO:0000313" key="3">
    <source>
        <dbReference type="Proteomes" id="UP000249524"/>
    </source>
</evidence>
<dbReference type="AlphaFoldDB" id="A0A328BIT4"/>
<name>A0A328BIT4_9CAUL</name>
<dbReference type="SUPFAM" id="SSF141371">
    <property type="entry name" value="PilZ domain-like"/>
    <property type="match status" value="1"/>
</dbReference>
<dbReference type="Pfam" id="PF07238">
    <property type="entry name" value="PilZ"/>
    <property type="match status" value="1"/>
</dbReference>
<evidence type="ECO:0000313" key="2">
    <source>
        <dbReference type="EMBL" id="RAK66549.1"/>
    </source>
</evidence>
<gene>
    <name evidence="2" type="ORF">DJ019_09940</name>
</gene>
<proteinExistence type="predicted"/>
<organism evidence="2 3">
    <name type="scientific">Phenylobacterium kunshanense</name>
    <dbReference type="NCBI Taxonomy" id="1445034"/>
    <lineage>
        <taxon>Bacteria</taxon>
        <taxon>Pseudomonadati</taxon>
        <taxon>Pseudomonadota</taxon>
        <taxon>Alphaproteobacteria</taxon>
        <taxon>Caulobacterales</taxon>
        <taxon>Caulobacteraceae</taxon>
        <taxon>Phenylobacterium</taxon>
    </lineage>
</organism>
<evidence type="ECO:0000259" key="1">
    <source>
        <dbReference type="Pfam" id="PF07238"/>
    </source>
</evidence>
<keyword evidence="3" id="KW-1185">Reference proteome</keyword>
<dbReference type="RefSeq" id="WP_111275857.1">
    <property type="nucleotide sequence ID" value="NZ_QFYS01000003.1"/>
</dbReference>
<reference evidence="2 3" key="1">
    <citation type="submission" date="2018-05" db="EMBL/GenBank/DDBJ databases">
        <authorList>
            <person name="Lanie J.A."/>
            <person name="Ng W.-L."/>
            <person name="Kazmierczak K.M."/>
            <person name="Andrzejewski T.M."/>
            <person name="Davidsen T.M."/>
            <person name="Wayne K.J."/>
            <person name="Tettelin H."/>
            <person name="Glass J.I."/>
            <person name="Rusch D."/>
            <person name="Podicherti R."/>
            <person name="Tsui H.-C.T."/>
            <person name="Winkler M.E."/>
        </authorList>
    </citation>
    <scope>NUCLEOTIDE SEQUENCE [LARGE SCALE GENOMIC DNA]</scope>
    <source>
        <strain evidence="2 3">BUT-10</strain>
    </source>
</reference>
<feature type="domain" description="PilZ" evidence="1">
    <location>
        <begin position="10"/>
        <end position="88"/>
    </location>
</feature>
<accession>A0A328BIT4</accession>
<sequence>MTPPVPSYIERRSEPREPANIRARVMHGKDLALWADCVIRDLSPSGAKIELSHFYKLPPRFVLLRFDIGVAFEVVLKWRRADLAGMAFEARHELEGDVQPHLAKVREAWLALKPR</sequence>
<protein>
    <recommendedName>
        <fullName evidence="1">PilZ domain-containing protein</fullName>
    </recommendedName>
</protein>
<dbReference type="InterPro" id="IPR009875">
    <property type="entry name" value="PilZ_domain"/>
</dbReference>
<dbReference type="EMBL" id="QFYS01000003">
    <property type="protein sequence ID" value="RAK66549.1"/>
    <property type="molecule type" value="Genomic_DNA"/>
</dbReference>
<dbReference type="OrthoDB" id="7210926at2"/>
<comment type="caution">
    <text evidence="2">The sequence shown here is derived from an EMBL/GenBank/DDBJ whole genome shotgun (WGS) entry which is preliminary data.</text>
</comment>
<dbReference type="Proteomes" id="UP000249524">
    <property type="component" value="Unassembled WGS sequence"/>
</dbReference>
<dbReference type="GO" id="GO:0035438">
    <property type="term" value="F:cyclic-di-GMP binding"/>
    <property type="evidence" value="ECO:0007669"/>
    <property type="project" value="InterPro"/>
</dbReference>